<evidence type="ECO:0000313" key="1">
    <source>
        <dbReference type="EMBL" id="TXD37483.1"/>
    </source>
</evidence>
<name>A0A5C6X6Q3_9DELT</name>
<keyword evidence="2" id="KW-1185">Reference proteome</keyword>
<dbReference type="InterPro" id="IPR025355">
    <property type="entry name" value="DUF4259"/>
</dbReference>
<accession>A0A5C6X6Q3</accession>
<protein>
    <submittedName>
        <fullName evidence="1">DUF4259 domain-containing protein</fullName>
    </submittedName>
</protein>
<dbReference type="EMBL" id="VOSM01000003">
    <property type="protein sequence ID" value="TXD37483.1"/>
    <property type="molecule type" value="Genomic_DNA"/>
</dbReference>
<organism evidence="1 2">
    <name type="scientific">Lujinxingia vulgaris</name>
    <dbReference type="NCBI Taxonomy" id="2600176"/>
    <lineage>
        <taxon>Bacteria</taxon>
        <taxon>Deltaproteobacteria</taxon>
        <taxon>Bradymonadales</taxon>
        <taxon>Lujinxingiaceae</taxon>
        <taxon>Lujinxingia</taxon>
    </lineage>
</organism>
<sequence>MGAWGHEPFSNDDAMDWLNEMLDAEDDEPLIEALGEAAGTEPDEYLEADLGCIALAAAALVAALDGYNDGHLPDDLIEWIDDQDDEVIAELYEKHAPVARAAIARVRTNSELAELWEESDDYQAWLKSLDELEAALAGAE</sequence>
<dbReference type="Pfam" id="PF14078">
    <property type="entry name" value="DUF4259"/>
    <property type="match status" value="1"/>
</dbReference>
<comment type="caution">
    <text evidence="1">The sequence shown here is derived from an EMBL/GenBank/DDBJ whole genome shotgun (WGS) entry which is preliminary data.</text>
</comment>
<reference evidence="1 2" key="1">
    <citation type="submission" date="2019-08" db="EMBL/GenBank/DDBJ databases">
        <title>Bradymonadales sp. TMQ4.</title>
        <authorList>
            <person name="Liang Q."/>
        </authorList>
    </citation>
    <scope>NUCLEOTIDE SEQUENCE [LARGE SCALE GENOMIC DNA]</scope>
    <source>
        <strain evidence="1 2">TMQ4</strain>
    </source>
</reference>
<evidence type="ECO:0000313" key="2">
    <source>
        <dbReference type="Proteomes" id="UP000321412"/>
    </source>
</evidence>
<gene>
    <name evidence="1" type="ORF">FRC98_07260</name>
</gene>
<dbReference type="RefSeq" id="WP_146980640.1">
    <property type="nucleotide sequence ID" value="NZ_VOSM01000003.1"/>
</dbReference>
<dbReference type="AlphaFoldDB" id="A0A5C6X6Q3"/>
<dbReference type="Proteomes" id="UP000321412">
    <property type="component" value="Unassembled WGS sequence"/>
</dbReference>
<dbReference type="OrthoDB" id="7594887at2"/>
<proteinExistence type="predicted"/>